<protein>
    <submittedName>
        <fullName evidence="6">Restriction endonuclease subunit S</fullName>
    </submittedName>
</protein>
<keyword evidence="2" id="KW-0680">Restriction system</keyword>
<feature type="domain" description="Type I restriction modification DNA specificity" evidence="5">
    <location>
        <begin position="4"/>
        <end position="180"/>
    </location>
</feature>
<dbReference type="GO" id="GO:0009307">
    <property type="term" value="P:DNA restriction-modification system"/>
    <property type="evidence" value="ECO:0007669"/>
    <property type="project" value="UniProtKB-KW"/>
</dbReference>
<dbReference type="GO" id="GO:0004519">
    <property type="term" value="F:endonuclease activity"/>
    <property type="evidence" value="ECO:0007669"/>
    <property type="project" value="UniProtKB-KW"/>
</dbReference>
<dbReference type="EMBL" id="JACFXU010000014">
    <property type="protein sequence ID" value="MBA6413324.1"/>
    <property type="molecule type" value="Genomic_DNA"/>
</dbReference>
<dbReference type="InterPro" id="IPR044946">
    <property type="entry name" value="Restrct_endonuc_typeI_TRD_sf"/>
</dbReference>
<evidence type="ECO:0000313" key="6">
    <source>
        <dbReference type="EMBL" id="MBA6413324.1"/>
    </source>
</evidence>
<feature type="coiled-coil region" evidence="4">
    <location>
        <begin position="365"/>
        <end position="399"/>
    </location>
</feature>
<dbReference type="RefSeq" id="WP_182172331.1">
    <property type="nucleotide sequence ID" value="NZ_JACFXU010000014.1"/>
</dbReference>
<dbReference type="PANTHER" id="PTHR30408">
    <property type="entry name" value="TYPE-1 RESTRICTION ENZYME ECOKI SPECIFICITY PROTEIN"/>
    <property type="match status" value="1"/>
</dbReference>
<reference evidence="6 7" key="1">
    <citation type="submission" date="2020-07" db="EMBL/GenBank/DDBJ databases">
        <title>Halieaceae bacterium, F7430, whole genome shotgun sequencing project.</title>
        <authorList>
            <person name="Jiang S."/>
            <person name="Liu Z.W."/>
            <person name="Du Z.J."/>
        </authorList>
    </citation>
    <scope>NUCLEOTIDE SEQUENCE [LARGE SCALE GENOMIC DNA]</scope>
    <source>
        <strain evidence="6 7">F7430</strain>
    </source>
</reference>
<dbReference type="AlphaFoldDB" id="A0A7W2TWX1"/>
<gene>
    <name evidence="6" type="ORF">H2508_09405</name>
</gene>
<dbReference type="SUPFAM" id="SSF116734">
    <property type="entry name" value="DNA methylase specificity domain"/>
    <property type="match status" value="2"/>
</dbReference>
<dbReference type="CDD" id="cd17517">
    <property type="entry name" value="RMtype1_S_EcoKI_StySPI-TRD2-CR2_like"/>
    <property type="match status" value="1"/>
</dbReference>
<comment type="caution">
    <text evidence="6">The sequence shown here is derived from an EMBL/GenBank/DDBJ whole genome shotgun (WGS) entry which is preliminary data.</text>
</comment>
<evidence type="ECO:0000256" key="2">
    <source>
        <dbReference type="ARBA" id="ARBA00022747"/>
    </source>
</evidence>
<dbReference type="Proteomes" id="UP000539350">
    <property type="component" value="Unassembled WGS sequence"/>
</dbReference>
<dbReference type="Pfam" id="PF01420">
    <property type="entry name" value="Methylase_S"/>
    <property type="match status" value="2"/>
</dbReference>
<keyword evidence="7" id="KW-1185">Reference proteome</keyword>
<dbReference type="Gene3D" id="1.10.287.1120">
    <property type="entry name" value="Bipartite methylase S protein"/>
    <property type="match status" value="1"/>
</dbReference>
<proteinExistence type="inferred from homology"/>
<comment type="similarity">
    <text evidence="1">Belongs to the type-I restriction system S methylase family.</text>
</comment>
<name>A0A7W2TWX1_9GAMM</name>
<accession>A0A7W2TWX1</accession>
<evidence type="ECO:0000256" key="3">
    <source>
        <dbReference type="ARBA" id="ARBA00023125"/>
    </source>
</evidence>
<evidence type="ECO:0000256" key="1">
    <source>
        <dbReference type="ARBA" id="ARBA00010923"/>
    </source>
</evidence>
<dbReference type="CDD" id="cd17286">
    <property type="entry name" value="RMtype1_S_Lla161ORF747P_TRD1-CR1_like"/>
    <property type="match status" value="1"/>
</dbReference>
<dbReference type="GO" id="GO:0003677">
    <property type="term" value="F:DNA binding"/>
    <property type="evidence" value="ECO:0007669"/>
    <property type="project" value="UniProtKB-KW"/>
</dbReference>
<keyword evidence="6" id="KW-0255">Endonuclease</keyword>
<evidence type="ECO:0000313" key="7">
    <source>
        <dbReference type="Proteomes" id="UP000539350"/>
    </source>
</evidence>
<organism evidence="6 7">
    <name type="scientific">Sediminihaliea albiluteola</name>
    <dbReference type="NCBI Taxonomy" id="2758564"/>
    <lineage>
        <taxon>Bacteria</taxon>
        <taxon>Pseudomonadati</taxon>
        <taxon>Pseudomonadota</taxon>
        <taxon>Gammaproteobacteria</taxon>
        <taxon>Cellvibrionales</taxon>
        <taxon>Halieaceae</taxon>
        <taxon>Sediminihaliea</taxon>
    </lineage>
</organism>
<keyword evidence="4" id="KW-0175">Coiled coil</keyword>
<feature type="domain" description="Type I restriction modification DNA specificity" evidence="5">
    <location>
        <begin position="213"/>
        <end position="384"/>
    </location>
</feature>
<dbReference type="InterPro" id="IPR052021">
    <property type="entry name" value="Type-I_RS_S_subunit"/>
</dbReference>
<dbReference type="PANTHER" id="PTHR30408:SF12">
    <property type="entry name" value="TYPE I RESTRICTION ENZYME MJAVIII SPECIFICITY SUBUNIT"/>
    <property type="match status" value="1"/>
</dbReference>
<keyword evidence="6" id="KW-0540">Nuclease</keyword>
<dbReference type="Gene3D" id="3.90.220.20">
    <property type="entry name" value="DNA methylase specificity domains"/>
    <property type="match status" value="2"/>
</dbReference>
<evidence type="ECO:0000256" key="4">
    <source>
        <dbReference type="SAM" id="Coils"/>
    </source>
</evidence>
<keyword evidence="3" id="KW-0238">DNA-binding</keyword>
<evidence type="ECO:0000259" key="5">
    <source>
        <dbReference type="Pfam" id="PF01420"/>
    </source>
</evidence>
<dbReference type="InterPro" id="IPR000055">
    <property type="entry name" value="Restrct_endonuc_typeI_TRD"/>
</dbReference>
<keyword evidence="6" id="KW-0378">Hydrolase</keyword>
<sequence>MVPNSWASCHLGDFMEFKNGLNADKSQYGYGLKFVNVMDVFGNDILTEDKIIGRVNVAESQLEGNLLKFGDVLFNRTSETFDEIAMSAVYLDDKPAVFGGFVIRARPSNGVLAPAYSVYLFQSSRFRNQVIKLGQGAVRANIGQKDLAKVKVSIPPFPEQKKIAQILSTWDKAITTTEQLLVNSQQQKKALMQQLLTGKKRLLDDNGVRFSGEWEKVIVKDFGKVVTGSTPPKNDKSNYGSSISWATAEDFKRKYISNTKVKLTKEGASKARVVPKGSVLVTCIASIGKNAIAGEALATNQQINAVVVNQQNCNEFFYYLIEYYKHKLIAWAGTTAIPILNKTSFEKISFLTPLLEEQQKIAAVLTSVDQEIDNLEQKIEALKQEKKALMQQMLTGKRRVLVS</sequence>